<dbReference type="SUPFAM" id="SSF48371">
    <property type="entry name" value="ARM repeat"/>
    <property type="match status" value="1"/>
</dbReference>
<gene>
    <name evidence="2" type="ORF">TSPI_08419</name>
</gene>
<comment type="caution">
    <text evidence="2">The sequence shown here is derived from an EMBL/GenBank/DDBJ whole genome shotgun (WGS) entry which is preliminary data.</text>
</comment>
<dbReference type="InterPro" id="IPR021843">
    <property type="entry name" value="PSME4_C"/>
</dbReference>
<sequence length="244" mass="28333">MSAPDELAEENLPEAELERREKRNDRFGNCRRCSVLLFHSVVIWKTCQSGVRLKELCQIKLKFCLSKIMMTENEAACFLEQCEIVTKRKWWKARVSMLQVLQFCAFSNLFSFNTDTNRDRLVEIIFSLLRTISWSFIQPTGELTACFTDWCQSAEVEVRHAGILGLSAIVSSHPYAVPNYLPDILMQLCRYVNDSAHIVRTSVKETLSEFKRTHVDSWREHQLQFTDEQLSVLTGLFLSPSYYV</sequence>
<name>A0ABR3KYQ5_TRISP</name>
<dbReference type="EMBL" id="JBEUSY010000068">
    <property type="protein sequence ID" value="KAL1245758.1"/>
    <property type="molecule type" value="Genomic_DNA"/>
</dbReference>
<dbReference type="Proteomes" id="UP001558632">
    <property type="component" value="Unassembled WGS sequence"/>
</dbReference>
<reference evidence="2 3" key="1">
    <citation type="submission" date="2024-07" db="EMBL/GenBank/DDBJ databases">
        <title>Enhanced genomic and transcriptomic resources for Trichinella pseudospiralis and T. spiralis underpin the discovery of pronounced molecular differences between stages and species.</title>
        <authorList>
            <person name="Pasi K.K."/>
            <person name="La Rosa G."/>
            <person name="Gomez-Morales M.A."/>
            <person name="Tosini F."/>
            <person name="Sumanam S."/>
            <person name="Young N.D."/>
            <person name="Chang B.C."/>
            <person name="Robin G.B."/>
        </authorList>
    </citation>
    <scope>NUCLEOTIDE SEQUENCE [LARGE SCALE GENOMIC DNA]</scope>
    <source>
        <strain evidence="2">ISS534</strain>
    </source>
</reference>
<dbReference type="PANTHER" id="PTHR32170">
    <property type="entry name" value="PROTEASOME ACTIVATOR COMPLEX SUBUNIT 4"/>
    <property type="match status" value="1"/>
</dbReference>
<evidence type="ECO:0000313" key="3">
    <source>
        <dbReference type="Proteomes" id="UP001558632"/>
    </source>
</evidence>
<keyword evidence="3" id="KW-1185">Reference proteome</keyword>
<dbReference type="InterPro" id="IPR011989">
    <property type="entry name" value="ARM-like"/>
</dbReference>
<dbReference type="PANTHER" id="PTHR32170:SF3">
    <property type="entry name" value="PROTEASOME ACTIVATOR COMPLEX SUBUNIT 4"/>
    <property type="match status" value="1"/>
</dbReference>
<accession>A0ABR3KYQ5</accession>
<dbReference type="InterPro" id="IPR035309">
    <property type="entry name" value="PSME4"/>
</dbReference>
<protein>
    <submittedName>
        <fullName evidence="2">Proteasome activator complex subunit 4A</fullName>
    </submittedName>
</protein>
<evidence type="ECO:0000259" key="1">
    <source>
        <dbReference type="Pfam" id="PF11919"/>
    </source>
</evidence>
<dbReference type="GO" id="GO:0000502">
    <property type="term" value="C:proteasome complex"/>
    <property type="evidence" value="ECO:0007669"/>
    <property type="project" value="UniProtKB-KW"/>
</dbReference>
<dbReference type="InterPro" id="IPR016024">
    <property type="entry name" value="ARM-type_fold"/>
</dbReference>
<evidence type="ECO:0000313" key="2">
    <source>
        <dbReference type="EMBL" id="KAL1245758.1"/>
    </source>
</evidence>
<feature type="domain" description="Proteasome activator complex subunit 4 C-terminal" evidence="1">
    <location>
        <begin position="159"/>
        <end position="244"/>
    </location>
</feature>
<dbReference type="Gene3D" id="1.25.10.10">
    <property type="entry name" value="Leucine-rich Repeat Variant"/>
    <property type="match status" value="1"/>
</dbReference>
<proteinExistence type="predicted"/>
<organism evidence="2 3">
    <name type="scientific">Trichinella spiralis</name>
    <name type="common">Trichina worm</name>
    <dbReference type="NCBI Taxonomy" id="6334"/>
    <lineage>
        <taxon>Eukaryota</taxon>
        <taxon>Metazoa</taxon>
        <taxon>Ecdysozoa</taxon>
        <taxon>Nematoda</taxon>
        <taxon>Enoplea</taxon>
        <taxon>Dorylaimia</taxon>
        <taxon>Trichinellida</taxon>
        <taxon>Trichinellidae</taxon>
        <taxon>Trichinella</taxon>
    </lineage>
</organism>
<dbReference type="Pfam" id="PF11919">
    <property type="entry name" value="PSME4_C"/>
    <property type="match status" value="1"/>
</dbReference>
<keyword evidence="2" id="KW-0647">Proteasome</keyword>